<keyword evidence="2" id="KW-0378">Hydrolase</keyword>
<dbReference type="eggNOG" id="KOG2938">
    <property type="taxonomic scope" value="Eukaryota"/>
</dbReference>
<evidence type="ECO:0000259" key="4">
    <source>
        <dbReference type="Pfam" id="PF01156"/>
    </source>
</evidence>
<gene>
    <name evidence="5" type="ORF">PCON_04994</name>
</gene>
<dbReference type="Pfam" id="PF01156">
    <property type="entry name" value="IU_nuc_hydro"/>
    <property type="match status" value="1"/>
</dbReference>
<evidence type="ECO:0000256" key="3">
    <source>
        <dbReference type="ARBA" id="ARBA00023295"/>
    </source>
</evidence>
<keyword evidence="3" id="KW-0326">Glycosidase</keyword>
<dbReference type="GO" id="GO:0005829">
    <property type="term" value="C:cytosol"/>
    <property type="evidence" value="ECO:0007669"/>
    <property type="project" value="TreeGrafter"/>
</dbReference>
<dbReference type="InterPro" id="IPR023186">
    <property type="entry name" value="IUNH"/>
</dbReference>
<proteinExistence type="inferred from homology"/>
<comment type="similarity">
    <text evidence="1">Belongs to the IUNH family.</text>
</comment>
<evidence type="ECO:0000313" key="6">
    <source>
        <dbReference type="Proteomes" id="UP000018144"/>
    </source>
</evidence>
<dbReference type="PANTHER" id="PTHR12304:SF56">
    <property type="entry name" value="HYDROLASE, PUTATIVE (AFU_ORTHOLOGUE AFUA_1G11790)-RELATED"/>
    <property type="match status" value="1"/>
</dbReference>
<dbReference type="GO" id="GO:0006152">
    <property type="term" value="P:purine nucleoside catabolic process"/>
    <property type="evidence" value="ECO:0007669"/>
    <property type="project" value="TreeGrafter"/>
</dbReference>
<dbReference type="SUPFAM" id="SSF53590">
    <property type="entry name" value="Nucleoside hydrolase"/>
    <property type="match status" value="1"/>
</dbReference>
<dbReference type="AlphaFoldDB" id="U4KVT2"/>
<accession>U4KVT2</accession>
<dbReference type="OrthoDB" id="5783963at2759"/>
<dbReference type="PANTHER" id="PTHR12304">
    <property type="entry name" value="INOSINE-URIDINE PREFERRING NUCLEOSIDE HYDROLASE"/>
    <property type="match status" value="1"/>
</dbReference>
<feature type="domain" description="Inosine/uridine-preferring nucleoside hydrolase" evidence="4">
    <location>
        <begin position="6"/>
        <end position="389"/>
    </location>
</feature>
<keyword evidence="6" id="KW-1185">Reference proteome</keyword>
<name>U4KVT2_PYROM</name>
<dbReference type="STRING" id="1076935.U4KVT2"/>
<dbReference type="Gene3D" id="3.90.245.10">
    <property type="entry name" value="Ribonucleoside hydrolase-like"/>
    <property type="match status" value="1"/>
</dbReference>
<organism evidence="5 6">
    <name type="scientific">Pyronema omphalodes (strain CBS 100304)</name>
    <name type="common">Pyronema confluens</name>
    <dbReference type="NCBI Taxonomy" id="1076935"/>
    <lineage>
        <taxon>Eukaryota</taxon>
        <taxon>Fungi</taxon>
        <taxon>Dikarya</taxon>
        <taxon>Ascomycota</taxon>
        <taxon>Pezizomycotina</taxon>
        <taxon>Pezizomycetes</taxon>
        <taxon>Pezizales</taxon>
        <taxon>Pyronemataceae</taxon>
        <taxon>Pyronema</taxon>
    </lineage>
</organism>
<dbReference type="EMBL" id="HF935253">
    <property type="protein sequence ID" value="CCX05407.1"/>
    <property type="molecule type" value="Genomic_DNA"/>
</dbReference>
<sequence length="435" mass="48514">MAPKKIIIDTDPGVDDILALLLALSASSEELEVALVSLTFGNIGVEECLRNAVSMFHILHMERQWRIEKGMEPGFSALERCKPVLAVGATCPIEDQLLEHDYFHGKDGLQGVHEAEMLAHLHHSPSEAWKHMFASSGTSDDSSFAVLPPNFRPSVIPAYKEILNVLRENEPDSVTIVAVGPLANLALAANEDVETFLRAKEVVVMGGTLNVEGNITPVAEFNQYACSYSAARIYALTSPTPRSTMPPCRELQPYPDQLSRPLKLTIFPLDITTTTLLSLETFDQVTKLVLSPESPENGSPLAQWVRYFVARTFDVIKDTLEGERDRDRFLALHDPLCIWYVLTSETGEWTINENVDVRVEVDGQWTRGMSVVDKRTKIKELDETKPLKDSDRGAWLHVTTGNRVRVAVDLRDRETFGADMLRRIFLTTKSTNALA</sequence>
<dbReference type="OMA" id="RNVVSMF"/>
<dbReference type="InterPro" id="IPR001910">
    <property type="entry name" value="Inosine/uridine_hydrolase_dom"/>
</dbReference>
<protein>
    <submittedName>
        <fullName evidence="5">Similar to Uncharacterized protein C1683.06c acc. no. Q9P6J4</fullName>
    </submittedName>
</protein>
<evidence type="ECO:0000313" key="5">
    <source>
        <dbReference type="EMBL" id="CCX05407.1"/>
    </source>
</evidence>
<evidence type="ECO:0000256" key="1">
    <source>
        <dbReference type="ARBA" id="ARBA00009176"/>
    </source>
</evidence>
<evidence type="ECO:0000256" key="2">
    <source>
        <dbReference type="ARBA" id="ARBA00022801"/>
    </source>
</evidence>
<dbReference type="InterPro" id="IPR036452">
    <property type="entry name" value="Ribo_hydro-like"/>
</dbReference>
<dbReference type="Proteomes" id="UP000018144">
    <property type="component" value="Unassembled WGS sequence"/>
</dbReference>
<reference evidence="5 6" key="1">
    <citation type="journal article" date="2013" name="PLoS Genet.">
        <title>The genome and development-dependent transcriptomes of Pyronema confluens: a window into fungal evolution.</title>
        <authorList>
            <person name="Traeger S."/>
            <person name="Altegoer F."/>
            <person name="Freitag M."/>
            <person name="Gabaldon T."/>
            <person name="Kempken F."/>
            <person name="Kumar A."/>
            <person name="Marcet-Houben M."/>
            <person name="Poggeler S."/>
            <person name="Stajich J.E."/>
            <person name="Nowrousian M."/>
        </authorList>
    </citation>
    <scope>NUCLEOTIDE SEQUENCE [LARGE SCALE GENOMIC DNA]</scope>
    <source>
        <strain evidence="6">CBS 100304</strain>
        <tissue evidence="5">Vegetative mycelium</tissue>
    </source>
</reference>
<dbReference type="GO" id="GO:0008477">
    <property type="term" value="F:purine nucleosidase activity"/>
    <property type="evidence" value="ECO:0007669"/>
    <property type="project" value="TreeGrafter"/>
</dbReference>